<reference evidence="2" key="1">
    <citation type="submission" date="2013-05" db="EMBL/GenBank/DDBJ databases">
        <title>The Genome sequence of Mucor circinelloides f. circinelloides 1006PhL.</title>
        <authorList>
            <consortium name="The Broad Institute Genomics Platform"/>
            <person name="Cuomo C."/>
            <person name="Earl A."/>
            <person name="Findley K."/>
            <person name="Lee S.C."/>
            <person name="Walker B."/>
            <person name="Young S."/>
            <person name="Zeng Q."/>
            <person name="Gargeya S."/>
            <person name="Fitzgerald M."/>
            <person name="Haas B."/>
            <person name="Abouelleil A."/>
            <person name="Allen A.W."/>
            <person name="Alvarado L."/>
            <person name="Arachchi H.M."/>
            <person name="Berlin A.M."/>
            <person name="Chapman S.B."/>
            <person name="Gainer-Dewar J."/>
            <person name="Goldberg J."/>
            <person name="Griggs A."/>
            <person name="Gujja S."/>
            <person name="Hansen M."/>
            <person name="Howarth C."/>
            <person name="Imamovic A."/>
            <person name="Ireland A."/>
            <person name="Larimer J."/>
            <person name="McCowan C."/>
            <person name="Murphy C."/>
            <person name="Pearson M."/>
            <person name="Poon T.W."/>
            <person name="Priest M."/>
            <person name="Roberts A."/>
            <person name="Saif S."/>
            <person name="Shea T."/>
            <person name="Sisk P."/>
            <person name="Sykes S."/>
            <person name="Wortman J."/>
            <person name="Nusbaum C."/>
            <person name="Birren B."/>
        </authorList>
    </citation>
    <scope>NUCLEOTIDE SEQUENCE [LARGE SCALE GENOMIC DNA]</scope>
    <source>
        <strain evidence="2">1006PhL</strain>
    </source>
</reference>
<accession>S2J590</accession>
<keyword evidence="2" id="KW-1185">Reference proteome</keyword>
<dbReference type="OMA" id="ANSHEFP"/>
<dbReference type="Proteomes" id="UP000014254">
    <property type="component" value="Unassembled WGS sequence"/>
</dbReference>
<organism evidence="1 2">
    <name type="scientific">Mucor circinelloides f. circinelloides (strain 1006PhL)</name>
    <name type="common">Mucormycosis agent</name>
    <name type="synonym">Calyptromyces circinelloides</name>
    <dbReference type="NCBI Taxonomy" id="1220926"/>
    <lineage>
        <taxon>Eukaryota</taxon>
        <taxon>Fungi</taxon>
        <taxon>Fungi incertae sedis</taxon>
        <taxon>Mucoromycota</taxon>
        <taxon>Mucoromycotina</taxon>
        <taxon>Mucoromycetes</taxon>
        <taxon>Mucorales</taxon>
        <taxon>Mucorineae</taxon>
        <taxon>Mucoraceae</taxon>
        <taxon>Mucor</taxon>
    </lineage>
</organism>
<proteinExistence type="predicted"/>
<protein>
    <submittedName>
        <fullName evidence="1">Uncharacterized protein</fullName>
    </submittedName>
</protein>
<dbReference type="AlphaFoldDB" id="S2J590"/>
<evidence type="ECO:0000313" key="1">
    <source>
        <dbReference type="EMBL" id="EPB85301.1"/>
    </source>
</evidence>
<dbReference type="OrthoDB" id="2279044at2759"/>
<name>S2J590_MUCC1</name>
<gene>
    <name evidence="1" type="ORF">HMPREF1544_07915</name>
</gene>
<dbReference type="InParanoid" id="S2J590"/>
<dbReference type="VEuPathDB" id="FungiDB:HMPREF1544_07915"/>
<dbReference type="EMBL" id="KE124015">
    <property type="protein sequence ID" value="EPB85301.1"/>
    <property type="molecule type" value="Genomic_DNA"/>
</dbReference>
<sequence>MYYMIKAAASSGAQFEDMELAPTDLVTTPTTDTPTLTQTSSTADPQAVINHLQQKMSILAMQHILVCQKQTSKLSKANLAIQHFQSQLNSTTTSQGSSTANSHEFPTIAETTNSNNTQFPNAPWHNQAKLDSMKQSLTRHKDLVVLNEKLPLHISSNAVRPIKVSSTSTFLRKQESLLALSARCFAVWALTMPARHTTAVLIHNDFESDFVVDLLQKHRISHDENFNLNSGSILEDPKLEDLSDTERDKFVRNQQVKRLESAVQHIRTPAKYAAARYFYEKNYITKKFYDYSLALNRYPQIGKVVFNNQIPATSPTPLPDGANQMALEDNDILLLADAAIGSPQQ</sequence>
<evidence type="ECO:0000313" key="2">
    <source>
        <dbReference type="Proteomes" id="UP000014254"/>
    </source>
</evidence>